<comment type="caution">
    <text evidence="2">The sequence shown here is derived from an EMBL/GenBank/DDBJ whole genome shotgun (WGS) entry which is preliminary data.</text>
</comment>
<feature type="compositionally biased region" description="Basic residues" evidence="1">
    <location>
        <begin position="256"/>
        <end position="277"/>
    </location>
</feature>
<dbReference type="Proteomes" id="UP001595722">
    <property type="component" value="Unassembled WGS sequence"/>
</dbReference>
<sequence length="277" mass="31960">MSIWQTLKRWLGFYDPLEDFVWPPQWSELLAQHVSFYQALTAQDKQRFEQRCAGFLVTTPVEGGVQVEVDDLDRLLVAASAVIPVWGFSDWPFLNVDGVFLLPGTFNERFQCGLPDSLISGMVGNGPMAGKMALSKPHLRQGFANDNDKKNVGIHEFVHILDMADGQCDGFPERVKEFQYCAPWFEFVRHKVAQVERGKTNINQYGATNPAEFFAVTSEYFFERPLLLQKKHPQLYQYLSEFYRQNLAEIAEQQKQQRRAQKTATKRGNKRKKSRSR</sequence>
<accession>A0ABV7VST6</accession>
<dbReference type="RefSeq" id="WP_376865737.1">
    <property type="nucleotide sequence ID" value="NZ_JBHRYB010000005.1"/>
</dbReference>
<evidence type="ECO:0000313" key="2">
    <source>
        <dbReference type="EMBL" id="MFC3679927.1"/>
    </source>
</evidence>
<evidence type="ECO:0000313" key="3">
    <source>
        <dbReference type="Proteomes" id="UP001595722"/>
    </source>
</evidence>
<proteinExistence type="predicted"/>
<dbReference type="Pfam" id="PF06167">
    <property type="entry name" value="Peptidase_M90"/>
    <property type="match status" value="1"/>
</dbReference>
<dbReference type="InterPro" id="IPR024079">
    <property type="entry name" value="MetalloPept_cat_dom_sf"/>
</dbReference>
<dbReference type="CDD" id="cd20169">
    <property type="entry name" value="Peptidase_M90_mtfA"/>
    <property type="match status" value="1"/>
</dbReference>
<name>A0ABV7VST6_9GAMM</name>
<dbReference type="InterPro" id="IPR042252">
    <property type="entry name" value="MtfA_N"/>
</dbReference>
<dbReference type="InterPro" id="IPR010384">
    <property type="entry name" value="MtfA_fam"/>
</dbReference>
<dbReference type="Gene3D" id="3.40.390.10">
    <property type="entry name" value="Collagenase (Catalytic Domain)"/>
    <property type="match status" value="1"/>
</dbReference>
<keyword evidence="3" id="KW-1185">Reference proteome</keyword>
<feature type="region of interest" description="Disordered" evidence="1">
    <location>
        <begin position="253"/>
        <end position="277"/>
    </location>
</feature>
<reference evidence="3" key="1">
    <citation type="journal article" date="2019" name="Int. J. Syst. Evol. Microbiol.">
        <title>The Global Catalogue of Microorganisms (GCM) 10K type strain sequencing project: providing services to taxonomists for standard genome sequencing and annotation.</title>
        <authorList>
            <consortium name="The Broad Institute Genomics Platform"/>
            <consortium name="The Broad Institute Genome Sequencing Center for Infectious Disease"/>
            <person name="Wu L."/>
            <person name="Ma J."/>
        </authorList>
    </citation>
    <scope>NUCLEOTIDE SEQUENCE [LARGE SCALE GENOMIC DNA]</scope>
    <source>
        <strain evidence="3">KCTC 42424</strain>
    </source>
</reference>
<dbReference type="PANTHER" id="PTHR30164:SF2">
    <property type="entry name" value="PROTEIN MTFA"/>
    <property type="match status" value="1"/>
</dbReference>
<evidence type="ECO:0000256" key="1">
    <source>
        <dbReference type="SAM" id="MobiDB-lite"/>
    </source>
</evidence>
<organism evidence="2 3">
    <name type="scientific">Bacterioplanoides pacificum</name>
    <dbReference type="NCBI Taxonomy" id="1171596"/>
    <lineage>
        <taxon>Bacteria</taxon>
        <taxon>Pseudomonadati</taxon>
        <taxon>Pseudomonadota</taxon>
        <taxon>Gammaproteobacteria</taxon>
        <taxon>Oceanospirillales</taxon>
        <taxon>Oceanospirillaceae</taxon>
        <taxon>Bacterioplanoides</taxon>
    </lineage>
</organism>
<dbReference type="EMBL" id="JBHRYB010000005">
    <property type="protein sequence ID" value="MFC3679927.1"/>
    <property type="molecule type" value="Genomic_DNA"/>
</dbReference>
<dbReference type="SUPFAM" id="SSF55486">
    <property type="entry name" value="Metalloproteases ('zincins'), catalytic domain"/>
    <property type="match status" value="1"/>
</dbReference>
<protein>
    <submittedName>
        <fullName evidence="2">Zinc-dependent peptidase</fullName>
    </submittedName>
</protein>
<gene>
    <name evidence="2" type="ORF">ACFOMG_07355</name>
</gene>
<dbReference type="PANTHER" id="PTHR30164">
    <property type="entry name" value="MTFA PEPTIDASE"/>
    <property type="match status" value="1"/>
</dbReference>
<dbReference type="Gene3D" id="1.10.472.150">
    <property type="entry name" value="Glucose-regulated metallo-peptidase M90, N-terminal domain"/>
    <property type="match status" value="1"/>
</dbReference>